<feature type="transmembrane region" description="Helical" evidence="5">
    <location>
        <begin position="413"/>
        <end position="435"/>
    </location>
</feature>
<dbReference type="RefSeq" id="WP_317469989.1">
    <property type="nucleotide sequence ID" value="NZ_JAWLKJ010000002.1"/>
</dbReference>
<dbReference type="GO" id="GO:0012505">
    <property type="term" value="C:endomembrane system"/>
    <property type="evidence" value="ECO:0007669"/>
    <property type="project" value="UniProtKB-SubCell"/>
</dbReference>
<dbReference type="GO" id="GO:0050136">
    <property type="term" value="F:NADH dehydrogenase (quinone) (non-electrogenic) activity"/>
    <property type="evidence" value="ECO:0007669"/>
    <property type="project" value="UniProtKB-UniRule"/>
</dbReference>
<dbReference type="InterPro" id="IPR001750">
    <property type="entry name" value="ND/Mrp_TM"/>
</dbReference>
<comment type="subunit">
    <text evidence="5">NDH-1 is composed of 14 different subunits. Subunits NuoA, H, J, K, L, M, N constitute the membrane sector of the complex.</text>
</comment>
<evidence type="ECO:0000256" key="2">
    <source>
        <dbReference type="ARBA" id="ARBA00022692"/>
    </source>
</evidence>
<feature type="transmembrane region" description="Helical" evidence="5">
    <location>
        <begin position="342"/>
        <end position="363"/>
    </location>
</feature>
<evidence type="ECO:0000313" key="9">
    <source>
        <dbReference type="Proteomes" id="UP001185873"/>
    </source>
</evidence>
<dbReference type="GO" id="GO:0005886">
    <property type="term" value="C:plasma membrane"/>
    <property type="evidence" value="ECO:0007669"/>
    <property type="project" value="UniProtKB-SubCell"/>
</dbReference>
<keyword evidence="5" id="KW-0520">NAD</keyword>
<sequence length="538" mass="54608">MTPDIAYSSLLPLLVVLGTAIVSVLVEAFAPARHRYAAQLVLYLGGLVAALVTVVLLAGTRLVTAGGAVAVDGPTLFLQGATVLVAIGAGLLIGERSRVGAAAGASSGSVGAAAAARRPVLAGFAPQAALSPGGDAEREAERTGVSQTEVFPLALFATGGLMLFPAANDLITLFIALEVLSLPLYVMCGMARWRRLLSQEAAVKYFLLGSFSSAIFAYGAALIYGYAGTVEFGGIAAVVAAEGGSSLALIGVAMMSVGLLFKVGAVPFHTWTPDVYQGAPTSITAFMAAGTKLAAFGAILRFFHTAVPRLEDDWAPVLWVIAALTMIVGTVVGVTQNDVKRLLAYSSVAHTGFLLTGVLGPPAAGTSAVLFYLAAYAVSTVGVFAVAGLVRAPDGAEITDLQAWAGLGRRQPLVSGTFALLLLALAGIPLTSGFIAKFAVFSAAVAGGAVSLVVIGVLTSAIAASFYVRVIVVMFFRDAGEVDSGNERFDSAGAGEVAFARRPVTYAVVGVAVVVTILLGIVPQPLLDLATAAAAFAG</sequence>
<dbReference type="GO" id="GO:0048038">
    <property type="term" value="F:quinone binding"/>
    <property type="evidence" value="ECO:0007669"/>
    <property type="project" value="UniProtKB-KW"/>
</dbReference>
<keyword evidence="5" id="KW-0874">Quinone</keyword>
<dbReference type="GO" id="GO:0042773">
    <property type="term" value="P:ATP synthesis coupled electron transport"/>
    <property type="evidence" value="ECO:0007669"/>
    <property type="project" value="InterPro"/>
</dbReference>
<comment type="caution">
    <text evidence="8">The sequence shown here is derived from an EMBL/GenBank/DDBJ whole genome shotgun (WGS) entry which is preliminary data.</text>
</comment>
<feature type="transmembrane region" description="Helical" evidence="5">
    <location>
        <begin position="283"/>
        <end position="304"/>
    </location>
</feature>
<keyword evidence="5" id="KW-1278">Translocase</keyword>
<dbReference type="NCBIfam" id="TIGR01770">
    <property type="entry name" value="NDH_I_N"/>
    <property type="match status" value="1"/>
</dbReference>
<evidence type="ECO:0000256" key="6">
    <source>
        <dbReference type="RuleBase" id="RU000320"/>
    </source>
</evidence>
<feature type="transmembrane region" description="Helical" evidence="5">
    <location>
        <begin position="205"/>
        <end position="227"/>
    </location>
</feature>
<comment type="similarity">
    <text evidence="5">Belongs to the complex I subunit 2 family.</text>
</comment>
<feature type="transmembrane region" description="Helical" evidence="5">
    <location>
        <begin position="504"/>
        <end position="522"/>
    </location>
</feature>
<feature type="transmembrane region" description="Helical" evidence="5">
    <location>
        <begin position="6"/>
        <end position="29"/>
    </location>
</feature>
<feature type="transmembrane region" description="Helical" evidence="5">
    <location>
        <begin position="150"/>
        <end position="167"/>
    </location>
</feature>
<evidence type="ECO:0000256" key="4">
    <source>
        <dbReference type="ARBA" id="ARBA00023136"/>
    </source>
</evidence>
<evidence type="ECO:0000256" key="3">
    <source>
        <dbReference type="ARBA" id="ARBA00022989"/>
    </source>
</evidence>
<reference evidence="8" key="1">
    <citation type="submission" date="2023-10" db="EMBL/GenBank/DDBJ databases">
        <title>Development of a sustainable strategy for remediation of hydrocarbon-contaminated territories based on the waste exchange concept.</title>
        <authorList>
            <person name="Krivoruchko A."/>
        </authorList>
    </citation>
    <scope>NUCLEOTIDE SEQUENCE</scope>
    <source>
        <strain evidence="8">IEGM 1175</strain>
    </source>
</reference>
<evidence type="ECO:0000256" key="5">
    <source>
        <dbReference type="HAMAP-Rule" id="MF_00445"/>
    </source>
</evidence>
<feature type="transmembrane region" description="Helical" evidence="5">
    <location>
        <begin position="441"/>
        <end position="468"/>
    </location>
</feature>
<feature type="transmembrane region" description="Helical" evidence="5">
    <location>
        <begin position="76"/>
        <end position="94"/>
    </location>
</feature>
<name>A0AAE4R1R8_9ACTN</name>
<keyword evidence="5" id="KW-0813">Transport</keyword>
<evidence type="ECO:0000256" key="1">
    <source>
        <dbReference type="ARBA" id="ARBA00004127"/>
    </source>
</evidence>
<dbReference type="InterPro" id="IPR010096">
    <property type="entry name" value="NADH-Q_OxRdtase_suN/2"/>
</dbReference>
<keyword evidence="5" id="KW-1003">Cell membrane</keyword>
<keyword evidence="4 5" id="KW-0472">Membrane</keyword>
<comment type="subcellular location">
    <subcellularLocation>
        <location evidence="5">Cell membrane</location>
        <topology evidence="5">Multi-pass membrane protein</topology>
    </subcellularLocation>
    <subcellularLocation>
        <location evidence="1">Endomembrane system</location>
        <topology evidence="1">Multi-pass membrane protein</topology>
    </subcellularLocation>
    <subcellularLocation>
        <location evidence="6">Membrane</location>
        <topology evidence="6">Multi-pass membrane protein</topology>
    </subcellularLocation>
</comment>
<feature type="domain" description="NADH:quinone oxidoreductase/Mrp antiporter transmembrane" evidence="7">
    <location>
        <begin position="167"/>
        <end position="462"/>
    </location>
</feature>
<organism evidence="8 9">
    <name type="scientific">Dietzia maris</name>
    <dbReference type="NCBI Taxonomy" id="37915"/>
    <lineage>
        <taxon>Bacteria</taxon>
        <taxon>Bacillati</taxon>
        <taxon>Actinomycetota</taxon>
        <taxon>Actinomycetes</taxon>
        <taxon>Mycobacteriales</taxon>
        <taxon>Dietziaceae</taxon>
        <taxon>Dietzia</taxon>
    </lineage>
</organism>
<proteinExistence type="inferred from homology"/>
<dbReference type="Pfam" id="PF00361">
    <property type="entry name" value="Proton_antipo_M"/>
    <property type="match status" value="1"/>
</dbReference>
<keyword evidence="8" id="KW-0560">Oxidoreductase</keyword>
<comment type="catalytic activity">
    <reaction evidence="5">
        <text>a quinone + NADH + 5 H(+)(in) = a quinol + NAD(+) + 4 H(+)(out)</text>
        <dbReference type="Rhea" id="RHEA:57888"/>
        <dbReference type="ChEBI" id="CHEBI:15378"/>
        <dbReference type="ChEBI" id="CHEBI:24646"/>
        <dbReference type="ChEBI" id="CHEBI:57540"/>
        <dbReference type="ChEBI" id="CHEBI:57945"/>
        <dbReference type="ChEBI" id="CHEBI:132124"/>
    </reaction>
</comment>
<evidence type="ECO:0000259" key="7">
    <source>
        <dbReference type="Pfam" id="PF00361"/>
    </source>
</evidence>
<feature type="transmembrane region" description="Helical" evidence="5">
    <location>
        <begin position="316"/>
        <end position="335"/>
    </location>
</feature>
<feature type="transmembrane region" description="Helical" evidence="5">
    <location>
        <begin position="41"/>
        <end position="64"/>
    </location>
</feature>
<dbReference type="Proteomes" id="UP001185873">
    <property type="component" value="Unassembled WGS sequence"/>
</dbReference>
<dbReference type="GO" id="GO:0008137">
    <property type="term" value="F:NADH dehydrogenase (ubiquinone) activity"/>
    <property type="evidence" value="ECO:0007669"/>
    <property type="project" value="InterPro"/>
</dbReference>
<feature type="transmembrane region" description="Helical" evidence="5">
    <location>
        <begin position="247"/>
        <end position="271"/>
    </location>
</feature>
<dbReference type="PANTHER" id="PTHR22773">
    <property type="entry name" value="NADH DEHYDROGENASE"/>
    <property type="match status" value="1"/>
</dbReference>
<dbReference type="AlphaFoldDB" id="A0AAE4R1R8"/>
<keyword evidence="3 5" id="KW-1133">Transmembrane helix</keyword>
<dbReference type="EC" id="7.1.1.-" evidence="5"/>
<dbReference type="EMBL" id="JAWLKJ010000002">
    <property type="protein sequence ID" value="MDV6299421.1"/>
    <property type="molecule type" value="Genomic_DNA"/>
</dbReference>
<feature type="transmembrane region" description="Helical" evidence="5">
    <location>
        <begin position="369"/>
        <end position="392"/>
    </location>
</feature>
<evidence type="ECO:0000313" key="8">
    <source>
        <dbReference type="EMBL" id="MDV6299421.1"/>
    </source>
</evidence>
<feature type="transmembrane region" description="Helical" evidence="5">
    <location>
        <begin position="173"/>
        <end position="193"/>
    </location>
</feature>
<dbReference type="NCBIfam" id="NF004441">
    <property type="entry name" value="PRK05777.1-4"/>
    <property type="match status" value="1"/>
</dbReference>
<accession>A0AAE4R1R8</accession>
<keyword evidence="2 5" id="KW-0812">Transmembrane</keyword>
<gene>
    <name evidence="5 8" type="primary">nuoN</name>
    <name evidence="8" type="ORF">R3P82_09870</name>
</gene>
<comment type="function">
    <text evidence="5">NDH-1 shuttles electrons from NADH, via FMN and iron-sulfur (Fe-S) centers, to quinones in the respiratory chain. The immediate electron acceptor for the enzyme in this species is believed to be a menaquinone. Couples the redox reaction to proton translocation (for every two electrons transferred, four hydrogen ions are translocated across the cytoplasmic membrane), and thus conserves the redox energy in a proton gradient.</text>
</comment>
<protein>
    <recommendedName>
        <fullName evidence="5">NADH-quinone oxidoreductase subunit N</fullName>
        <ecNumber evidence="5">7.1.1.-</ecNumber>
    </recommendedName>
    <alternativeName>
        <fullName evidence="5">NADH dehydrogenase I subunit N</fullName>
    </alternativeName>
    <alternativeName>
        <fullName evidence="5">NDH-1 subunit N</fullName>
    </alternativeName>
</protein>
<dbReference type="HAMAP" id="MF_00445">
    <property type="entry name" value="NDH1_NuoN_1"/>
    <property type="match status" value="1"/>
</dbReference>